<sequence>MMSRSSSSTGRSTNIVPFQPTETPVTGQDYLGVVGYPGDKTYLPGRTGRPDVRGVPARQLGPSCGRRATGDESFWGTLEVPSRLKKQRSQTFYDKVVGTVNGKCLRSPVAVCEELNGNQALGSPVSLPSRAFHSVVTERVTHSTRHVEQNQDGLMWT</sequence>
<accession>A0A319ECZ7</accession>
<feature type="compositionally biased region" description="Low complexity" evidence="1">
    <location>
        <begin position="1"/>
        <end position="13"/>
    </location>
</feature>
<feature type="region of interest" description="Disordered" evidence="1">
    <location>
        <begin position="45"/>
        <end position="68"/>
    </location>
</feature>
<protein>
    <submittedName>
        <fullName evidence="2">Uncharacterized protein</fullName>
    </submittedName>
</protein>
<evidence type="ECO:0000256" key="1">
    <source>
        <dbReference type="SAM" id="MobiDB-lite"/>
    </source>
</evidence>
<proteinExistence type="predicted"/>
<dbReference type="VEuPathDB" id="FungiDB:BO71DRAFT_123090"/>
<keyword evidence="3" id="KW-1185">Reference proteome</keyword>
<dbReference type="Proteomes" id="UP000247810">
    <property type="component" value="Unassembled WGS sequence"/>
</dbReference>
<organism evidence="2 3">
    <name type="scientific">Aspergillus ellipticus CBS 707.79</name>
    <dbReference type="NCBI Taxonomy" id="1448320"/>
    <lineage>
        <taxon>Eukaryota</taxon>
        <taxon>Fungi</taxon>
        <taxon>Dikarya</taxon>
        <taxon>Ascomycota</taxon>
        <taxon>Pezizomycotina</taxon>
        <taxon>Eurotiomycetes</taxon>
        <taxon>Eurotiomycetidae</taxon>
        <taxon>Eurotiales</taxon>
        <taxon>Aspergillaceae</taxon>
        <taxon>Aspergillus</taxon>
        <taxon>Aspergillus subgen. Circumdati</taxon>
    </lineage>
</organism>
<dbReference type="EMBL" id="KZ826057">
    <property type="protein sequence ID" value="PYH88942.1"/>
    <property type="molecule type" value="Genomic_DNA"/>
</dbReference>
<evidence type="ECO:0000313" key="3">
    <source>
        <dbReference type="Proteomes" id="UP000247810"/>
    </source>
</evidence>
<feature type="region of interest" description="Disordered" evidence="1">
    <location>
        <begin position="1"/>
        <end position="22"/>
    </location>
</feature>
<dbReference type="AlphaFoldDB" id="A0A319ECZ7"/>
<gene>
    <name evidence="2" type="ORF">BO71DRAFT_123090</name>
</gene>
<dbReference type="OrthoDB" id="10642214at2759"/>
<name>A0A319ECZ7_9EURO</name>
<evidence type="ECO:0000313" key="2">
    <source>
        <dbReference type="EMBL" id="PYH88942.1"/>
    </source>
</evidence>
<reference evidence="2 3" key="1">
    <citation type="submission" date="2018-02" db="EMBL/GenBank/DDBJ databases">
        <title>The genomes of Aspergillus section Nigri reveals drivers in fungal speciation.</title>
        <authorList>
            <consortium name="DOE Joint Genome Institute"/>
            <person name="Vesth T.C."/>
            <person name="Nybo J."/>
            <person name="Theobald S."/>
            <person name="Brandl J."/>
            <person name="Frisvad J.C."/>
            <person name="Nielsen K.F."/>
            <person name="Lyhne E.K."/>
            <person name="Kogle M.E."/>
            <person name="Kuo A."/>
            <person name="Riley R."/>
            <person name="Clum A."/>
            <person name="Nolan M."/>
            <person name="Lipzen A."/>
            <person name="Salamov A."/>
            <person name="Henrissat B."/>
            <person name="Wiebenga A."/>
            <person name="De vries R.P."/>
            <person name="Grigoriev I.V."/>
            <person name="Mortensen U.H."/>
            <person name="Andersen M.R."/>
            <person name="Baker S.E."/>
        </authorList>
    </citation>
    <scope>NUCLEOTIDE SEQUENCE [LARGE SCALE GENOMIC DNA]</scope>
    <source>
        <strain evidence="2 3">CBS 707.79</strain>
    </source>
</reference>